<evidence type="ECO:0000313" key="2">
    <source>
        <dbReference type="EnsemblPlants" id="PGSC0003DMT400090880"/>
    </source>
</evidence>
<name>M1DLE3_SOLTU</name>
<protein>
    <submittedName>
        <fullName evidence="2">Gag-pol polyprotein</fullName>
    </submittedName>
</protein>
<dbReference type="Proteomes" id="UP000011115">
    <property type="component" value="Unassembled WGS sequence"/>
</dbReference>
<reference evidence="2" key="2">
    <citation type="submission" date="2015-06" db="UniProtKB">
        <authorList>
            <consortium name="EnsemblPlants"/>
        </authorList>
    </citation>
    <scope>IDENTIFICATION</scope>
    <source>
        <strain evidence="2">DM1-3 516 R44</strain>
    </source>
</reference>
<evidence type="ECO:0000313" key="3">
    <source>
        <dbReference type="Proteomes" id="UP000011115"/>
    </source>
</evidence>
<proteinExistence type="predicted"/>
<dbReference type="EnsemblPlants" id="PGSC0003DMT400090880">
    <property type="protein sequence ID" value="PGSC0003DMT400090880"/>
    <property type="gene ID" value="PGSC0003DMG400040451"/>
</dbReference>
<dbReference type="InParanoid" id="M1DLE3"/>
<keyword evidence="3" id="KW-1185">Reference proteome</keyword>
<organism evidence="2 3">
    <name type="scientific">Solanum tuberosum</name>
    <name type="common">Potato</name>
    <dbReference type="NCBI Taxonomy" id="4113"/>
    <lineage>
        <taxon>Eukaryota</taxon>
        <taxon>Viridiplantae</taxon>
        <taxon>Streptophyta</taxon>
        <taxon>Embryophyta</taxon>
        <taxon>Tracheophyta</taxon>
        <taxon>Spermatophyta</taxon>
        <taxon>Magnoliopsida</taxon>
        <taxon>eudicotyledons</taxon>
        <taxon>Gunneridae</taxon>
        <taxon>Pentapetalae</taxon>
        <taxon>asterids</taxon>
        <taxon>lamiids</taxon>
        <taxon>Solanales</taxon>
        <taxon>Solanaceae</taxon>
        <taxon>Solanoideae</taxon>
        <taxon>Solaneae</taxon>
        <taxon>Solanum</taxon>
    </lineage>
</organism>
<reference evidence="3" key="1">
    <citation type="journal article" date="2011" name="Nature">
        <title>Genome sequence and analysis of the tuber crop potato.</title>
        <authorList>
            <consortium name="The Potato Genome Sequencing Consortium"/>
        </authorList>
    </citation>
    <scope>NUCLEOTIDE SEQUENCE [LARGE SCALE GENOMIC DNA]</scope>
    <source>
        <strain evidence="3">cv. DM1-3 516 R44</strain>
    </source>
</reference>
<evidence type="ECO:0000256" key="1">
    <source>
        <dbReference type="SAM" id="MobiDB-lite"/>
    </source>
</evidence>
<dbReference type="HOGENOM" id="CLU_1498812_0_0_1"/>
<sequence length="189" mass="21249">MPPRRANARNANAAPPVLDQEVLNAEFWNAIQKLAQSVANQNNQQAPSLANTNVGSAAARVRDFVRMNLPEFLGSKIGEDPQTFIDEVKKIFEVMQVTRNDQVELASYQLKDVAHIWAQMNKFLYGVSDLVKTKCRNAMLLENMSISRLMTHAQQVEGNKLREQAKENKKARTGNYDYSQQKLGGGNRS</sequence>
<feature type="region of interest" description="Disordered" evidence="1">
    <location>
        <begin position="165"/>
        <end position="189"/>
    </location>
</feature>
<accession>M1DLE3</accession>
<dbReference type="Gramene" id="PGSC0003DMT400090880">
    <property type="protein sequence ID" value="PGSC0003DMT400090880"/>
    <property type="gene ID" value="PGSC0003DMG400040451"/>
</dbReference>
<dbReference type="AlphaFoldDB" id="M1DLE3"/>
<dbReference type="PaxDb" id="4113-PGSC0003DMT400090880"/>